<name>A0A3N5YD42_9ALTE</name>
<reference evidence="1 2" key="1">
    <citation type="submission" date="2018-11" db="EMBL/GenBank/DDBJ databases">
        <authorList>
            <person name="Ye M.-Q."/>
            <person name="Du Z.-J."/>
        </authorList>
    </citation>
    <scope>NUCLEOTIDE SEQUENCE [LARGE SCALE GENOMIC DNA]</scope>
    <source>
        <strain evidence="1 2">U0105</strain>
    </source>
</reference>
<gene>
    <name evidence="1" type="ORF">DRW07_07570</name>
</gene>
<proteinExistence type="predicted"/>
<dbReference type="OrthoDB" id="5764462at2"/>
<evidence type="ECO:0000313" key="2">
    <source>
        <dbReference type="Proteomes" id="UP000275281"/>
    </source>
</evidence>
<keyword evidence="2" id="KW-1185">Reference proteome</keyword>
<protein>
    <submittedName>
        <fullName evidence="1">Uncharacterized protein</fullName>
    </submittedName>
</protein>
<accession>A0A3N5YD42</accession>
<dbReference type="EMBL" id="RPOK01000002">
    <property type="protein sequence ID" value="RPJ67375.1"/>
    <property type="molecule type" value="Genomic_DNA"/>
</dbReference>
<comment type="caution">
    <text evidence="1">The sequence shown here is derived from an EMBL/GenBank/DDBJ whole genome shotgun (WGS) entry which is preliminary data.</text>
</comment>
<organism evidence="1 2">
    <name type="scientific">Alteromonas sediminis</name>
    <dbReference type="NCBI Taxonomy" id="2259342"/>
    <lineage>
        <taxon>Bacteria</taxon>
        <taxon>Pseudomonadati</taxon>
        <taxon>Pseudomonadota</taxon>
        <taxon>Gammaproteobacteria</taxon>
        <taxon>Alteromonadales</taxon>
        <taxon>Alteromonadaceae</taxon>
        <taxon>Alteromonas/Salinimonas group</taxon>
        <taxon>Alteromonas</taxon>
    </lineage>
</organism>
<evidence type="ECO:0000313" key="1">
    <source>
        <dbReference type="EMBL" id="RPJ67375.1"/>
    </source>
</evidence>
<sequence length="167" mass="19127">MNHSQTEKLVLERQAAEVFARSYSAQFNCDFSFVSHNMPKKPDVTCKLGTEIIDIEIAHLYGSQAEAQHLLGKSLSNKTIEELICLELTSDPTERFVSALNRILLNKSEKTYDSKRVWLVIRNANPNWTRNAVLNNLEKIQVPSQHCFEQVWFITDVNGDDGLIKLY</sequence>
<dbReference type="AlphaFoldDB" id="A0A3N5YD42"/>
<dbReference type="RefSeq" id="WP_124027275.1">
    <property type="nucleotide sequence ID" value="NZ_JBHRSN010000015.1"/>
</dbReference>
<dbReference type="Proteomes" id="UP000275281">
    <property type="component" value="Unassembled WGS sequence"/>
</dbReference>